<dbReference type="Gene3D" id="1.10.3720.10">
    <property type="entry name" value="MetI-like"/>
    <property type="match status" value="1"/>
</dbReference>
<evidence type="ECO:0000256" key="2">
    <source>
        <dbReference type="ARBA" id="ARBA00022448"/>
    </source>
</evidence>
<sequence>MKENNNKNNYFIDDLVEIQHYKKIEENPSSIDFRYKKETKKKTFKSFFRPTSPLSKGLLRTFLILGEFLLIAFIVVTITFFLINSVPGSTGLTSGLDEAAAKAVAEKYGLDKPLYIRYFYYLGNIIKFDFGVSLSVFPGKNINDFVWIRFYKSFLIGIFSVALTLLIGIPLGVYVGMNPDKLPDHIATLVVSVFSSIPSLIFALWLVLIGRYVKLPYLFNEKDIASYILPGLALSLGSIIVYIKYIRTELNRELNSQHSKFCYLKGVSKRRFVWTHALKPALFPIATFFPVVIFGSFIGSLFIEQIFFITGSGGLLLNAITSKDYNIILFMVTLFSLITILSYTMRDALYVAIDPRVRKRG</sequence>
<gene>
    <name evidence="9" type="primary">oppB_1</name>
    <name evidence="9" type="ORF">NCTC10168_00576</name>
</gene>
<keyword evidence="6 7" id="KW-0472">Membrane</keyword>
<name>A0A449B4Z8_9BACT</name>
<evidence type="ECO:0000256" key="4">
    <source>
        <dbReference type="ARBA" id="ARBA00022692"/>
    </source>
</evidence>
<comment type="subcellular location">
    <subcellularLocation>
        <location evidence="1 7">Cell membrane</location>
        <topology evidence="1 7">Multi-pass membrane protein</topology>
    </subcellularLocation>
</comment>
<dbReference type="GO" id="GO:0005886">
    <property type="term" value="C:plasma membrane"/>
    <property type="evidence" value="ECO:0007669"/>
    <property type="project" value="UniProtKB-SubCell"/>
</dbReference>
<dbReference type="PANTHER" id="PTHR30465">
    <property type="entry name" value="INNER MEMBRANE ABC TRANSPORTER"/>
    <property type="match status" value="1"/>
</dbReference>
<dbReference type="InterPro" id="IPR035906">
    <property type="entry name" value="MetI-like_sf"/>
</dbReference>
<evidence type="ECO:0000313" key="9">
    <source>
        <dbReference type="EMBL" id="VEU75649.1"/>
    </source>
</evidence>
<dbReference type="SUPFAM" id="SSF161098">
    <property type="entry name" value="MetI-like"/>
    <property type="match status" value="1"/>
</dbReference>
<dbReference type="InterPro" id="IPR000515">
    <property type="entry name" value="MetI-like"/>
</dbReference>
<evidence type="ECO:0000259" key="8">
    <source>
        <dbReference type="PROSITE" id="PS50928"/>
    </source>
</evidence>
<feature type="domain" description="ABC transmembrane type-1" evidence="8">
    <location>
        <begin position="150"/>
        <end position="346"/>
    </location>
</feature>
<feature type="transmembrane region" description="Helical" evidence="7">
    <location>
        <begin position="224"/>
        <end position="245"/>
    </location>
</feature>
<accession>A0A449B4Z8</accession>
<dbReference type="EMBL" id="LR215037">
    <property type="protein sequence ID" value="VEU75649.1"/>
    <property type="molecule type" value="Genomic_DNA"/>
</dbReference>
<dbReference type="GO" id="GO:0055085">
    <property type="term" value="P:transmembrane transport"/>
    <property type="evidence" value="ECO:0007669"/>
    <property type="project" value="InterPro"/>
</dbReference>
<dbReference type="AlphaFoldDB" id="A0A449B4Z8"/>
<keyword evidence="4 7" id="KW-0812">Transmembrane</keyword>
<feature type="transmembrane region" description="Helical" evidence="7">
    <location>
        <begin position="186"/>
        <end position="212"/>
    </location>
</feature>
<evidence type="ECO:0000256" key="6">
    <source>
        <dbReference type="ARBA" id="ARBA00023136"/>
    </source>
</evidence>
<dbReference type="KEGG" id="mmau:NCTC10168_00576"/>
<evidence type="ECO:0000313" key="10">
    <source>
        <dbReference type="Proteomes" id="UP000290243"/>
    </source>
</evidence>
<dbReference type="Proteomes" id="UP000290243">
    <property type="component" value="Chromosome"/>
</dbReference>
<feature type="transmembrane region" description="Helical" evidence="7">
    <location>
        <begin position="324"/>
        <end position="345"/>
    </location>
</feature>
<evidence type="ECO:0000256" key="7">
    <source>
        <dbReference type="RuleBase" id="RU363032"/>
    </source>
</evidence>
<keyword evidence="5 7" id="KW-1133">Transmembrane helix</keyword>
<feature type="transmembrane region" description="Helical" evidence="7">
    <location>
        <begin position="150"/>
        <end position="174"/>
    </location>
</feature>
<organism evidence="9 10">
    <name type="scientific">Mycoplasmopsis maculosa</name>
    <dbReference type="NCBI Taxonomy" id="114885"/>
    <lineage>
        <taxon>Bacteria</taxon>
        <taxon>Bacillati</taxon>
        <taxon>Mycoplasmatota</taxon>
        <taxon>Mycoplasmoidales</taxon>
        <taxon>Metamycoplasmataceae</taxon>
        <taxon>Mycoplasmopsis</taxon>
    </lineage>
</organism>
<keyword evidence="10" id="KW-1185">Reference proteome</keyword>
<evidence type="ECO:0000256" key="1">
    <source>
        <dbReference type="ARBA" id="ARBA00004651"/>
    </source>
</evidence>
<proteinExistence type="inferred from homology"/>
<dbReference type="PROSITE" id="PS50928">
    <property type="entry name" value="ABC_TM1"/>
    <property type="match status" value="1"/>
</dbReference>
<dbReference type="RefSeq" id="WP_129646930.1">
    <property type="nucleotide sequence ID" value="NZ_LR215037.1"/>
</dbReference>
<evidence type="ECO:0000256" key="5">
    <source>
        <dbReference type="ARBA" id="ARBA00022989"/>
    </source>
</evidence>
<keyword evidence="3" id="KW-1003">Cell membrane</keyword>
<reference evidence="9 10" key="1">
    <citation type="submission" date="2019-01" db="EMBL/GenBank/DDBJ databases">
        <authorList>
            <consortium name="Pathogen Informatics"/>
        </authorList>
    </citation>
    <scope>NUCLEOTIDE SEQUENCE [LARGE SCALE GENOMIC DNA]</scope>
    <source>
        <strain evidence="9 10">NCTC10168</strain>
    </source>
</reference>
<dbReference type="CDD" id="cd06261">
    <property type="entry name" value="TM_PBP2"/>
    <property type="match status" value="1"/>
</dbReference>
<evidence type="ECO:0000256" key="3">
    <source>
        <dbReference type="ARBA" id="ARBA00022475"/>
    </source>
</evidence>
<feature type="transmembrane region" description="Helical" evidence="7">
    <location>
        <begin position="281"/>
        <end position="303"/>
    </location>
</feature>
<comment type="similarity">
    <text evidence="7">Belongs to the binding-protein-dependent transport system permease family.</text>
</comment>
<feature type="transmembrane region" description="Helical" evidence="7">
    <location>
        <begin position="62"/>
        <end position="83"/>
    </location>
</feature>
<dbReference type="OrthoDB" id="9773221at2"/>
<protein>
    <submittedName>
        <fullName evidence="9">Oligopeptide ABC transporter permease</fullName>
    </submittedName>
</protein>
<keyword evidence="2 7" id="KW-0813">Transport</keyword>
<dbReference type="Pfam" id="PF00528">
    <property type="entry name" value="BPD_transp_1"/>
    <property type="match status" value="1"/>
</dbReference>
<dbReference type="PANTHER" id="PTHR30465:SF0">
    <property type="entry name" value="OLIGOPEPTIDE TRANSPORT SYSTEM PERMEASE PROTEIN APPB"/>
    <property type="match status" value="1"/>
</dbReference>